<evidence type="ECO:0000313" key="2">
    <source>
        <dbReference type="Proteomes" id="UP000030647"/>
    </source>
</evidence>
<name>U4TYM3_9LACO</name>
<accession>U4TYM3</accession>
<evidence type="ECO:0000313" key="1">
    <source>
        <dbReference type="EMBL" id="ERL66407.1"/>
    </source>
</evidence>
<dbReference type="STRING" id="1231336.L248_0086"/>
<dbReference type="HOGENOM" id="CLU_3345187_0_0_9"/>
<protein>
    <submittedName>
        <fullName evidence="1">Uncharacterized protein</fullName>
    </submittedName>
</protein>
<sequence>MKKGHLAIDGGVLFLHGVLGKNTQDPTIFAINFCHLV</sequence>
<keyword evidence="2" id="KW-1185">Reference proteome</keyword>
<organism evidence="1 2">
    <name type="scientific">Schleiferilactobacillus shenzhenensis LY-73</name>
    <dbReference type="NCBI Taxonomy" id="1231336"/>
    <lineage>
        <taxon>Bacteria</taxon>
        <taxon>Bacillati</taxon>
        <taxon>Bacillota</taxon>
        <taxon>Bacilli</taxon>
        <taxon>Lactobacillales</taxon>
        <taxon>Lactobacillaceae</taxon>
        <taxon>Schleiferilactobacillus</taxon>
    </lineage>
</organism>
<reference evidence="2" key="1">
    <citation type="journal article" date="2013" name="Genome Announc.">
        <title>Whole-Genome Sequencing of Lactobacillus shenzhenensis Strain LY-73T.</title>
        <authorList>
            <person name="Lin Z."/>
            <person name="Liu Z."/>
            <person name="Yang R."/>
            <person name="Zou Y."/>
            <person name="Wan D."/>
            <person name="Chen J."/>
            <person name="Guo M."/>
            <person name="Zhao J."/>
            <person name="Fang C."/>
            <person name="Yang R."/>
            <person name="Liu F."/>
        </authorList>
    </citation>
    <scope>NUCLEOTIDE SEQUENCE [LARGE SCALE GENOMIC DNA]</scope>
    <source>
        <strain evidence="2">LY-73</strain>
    </source>
</reference>
<proteinExistence type="predicted"/>
<gene>
    <name evidence="1" type="ORF">L248_0086</name>
</gene>
<dbReference type="Proteomes" id="UP000030647">
    <property type="component" value="Unassembled WGS sequence"/>
</dbReference>
<dbReference type="EMBL" id="KI271582">
    <property type="protein sequence ID" value="ERL66407.1"/>
    <property type="molecule type" value="Genomic_DNA"/>
</dbReference>
<dbReference type="AlphaFoldDB" id="U4TYM3"/>